<protein>
    <submittedName>
        <fullName evidence="3">Uncharacterized protein</fullName>
    </submittedName>
</protein>
<dbReference type="PANTHER" id="PTHR45615">
    <property type="entry name" value="MYOSIN HEAVY CHAIN, NON-MUSCLE"/>
    <property type="match status" value="1"/>
</dbReference>
<name>A0A9W8ALE5_9FUNG</name>
<feature type="coiled-coil region" evidence="1">
    <location>
        <begin position="279"/>
        <end position="306"/>
    </location>
</feature>
<feature type="compositionally biased region" description="Low complexity" evidence="2">
    <location>
        <begin position="186"/>
        <end position="206"/>
    </location>
</feature>
<keyword evidence="4" id="KW-1185">Reference proteome</keyword>
<dbReference type="AlphaFoldDB" id="A0A9W8ALE5"/>
<keyword evidence="1" id="KW-0175">Coiled coil</keyword>
<feature type="compositionally biased region" description="Low complexity" evidence="2">
    <location>
        <begin position="224"/>
        <end position="247"/>
    </location>
</feature>
<evidence type="ECO:0000256" key="1">
    <source>
        <dbReference type="SAM" id="Coils"/>
    </source>
</evidence>
<evidence type="ECO:0000313" key="4">
    <source>
        <dbReference type="Proteomes" id="UP001150569"/>
    </source>
</evidence>
<dbReference type="PANTHER" id="PTHR45615:SF80">
    <property type="entry name" value="GRIP DOMAIN-CONTAINING PROTEIN"/>
    <property type="match status" value="1"/>
</dbReference>
<dbReference type="SUPFAM" id="SSF58100">
    <property type="entry name" value="Bacterial hemolysins"/>
    <property type="match status" value="1"/>
</dbReference>
<accession>A0A9W8ALE5</accession>
<reference evidence="3" key="1">
    <citation type="submission" date="2022-07" db="EMBL/GenBank/DDBJ databases">
        <title>Phylogenomic reconstructions and comparative analyses of Kickxellomycotina fungi.</title>
        <authorList>
            <person name="Reynolds N.K."/>
            <person name="Stajich J.E."/>
            <person name="Barry K."/>
            <person name="Grigoriev I.V."/>
            <person name="Crous P."/>
            <person name="Smith M.E."/>
        </authorList>
    </citation>
    <scope>NUCLEOTIDE SEQUENCE</scope>
    <source>
        <strain evidence="3">RSA 861</strain>
    </source>
</reference>
<evidence type="ECO:0000256" key="2">
    <source>
        <dbReference type="SAM" id="MobiDB-lite"/>
    </source>
</evidence>
<gene>
    <name evidence="3" type="ORF">IWQ60_001285</name>
</gene>
<dbReference type="Proteomes" id="UP001150569">
    <property type="component" value="Unassembled WGS sequence"/>
</dbReference>
<evidence type="ECO:0000313" key="3">
    <source>
        <dbReference type="EMBL" id="KAJ1929315.1"/>
    </source>
</evidence>
<sequence>MFSAIVFALGLLAAGIYFIRPELFQELLGQTQNKPKTRKESNRAAPGGKGAKAQHTPSLSGDEEFGLDAKKRKVGQTGNTTDTAAAQGNRGRARGGGKGKKGGKGRAAGAPKVNLTPRVRSADSSEDEQGEDGPAFSSRMASSNPFDLLDQNRAAAQKKSEDLATPVAAPAPPTGKGKSGRRTKSKAANVAPIAPVVAASPDSSSVSEDDSYVKVTPADRQGPADHPSSPESAAPAPEVASVSNPPVTQQPSSGGLKPVPRNSSGAQDHAAAARYATQLAAKDVELQTLQRQLNQSQAEARKTARQWEDLQASLASGTGSDRQTYVQQIKSLETKVESLNYTNQLMYKQLGANKETEKNLKLQNAQLELTQQRLRESEGTLRNEVDQLSRAVDQLRSERMAYYNDKDSQSRQMHELKSNHTALLAELNGNQSTIQQLRAEADQNAHALAQKDRALASLESIVQSYKDEAEDSRSLRSDYDQLLPRFQALEAEHRTALQARQDLEAQLKEAREQAGQSTTRNRSEVEAAQRETAALQARVESLERDAQQAASEHDSELQRLQAELETARRDAAELESLQARLAGVNEELAMSERTRTATTAELQGNLDAARRQAADLEAQVEQLTQSGSAHSEELAAVRAAEAKLNQSLVASNASLAAAEEQKTASEAALRQAQADLETVRETDKANTEKIARLTKALDTAKALIQTLKSAPAASE</sequence>
<dbReference type="OrthoDB" id="5567450at2759"/>
<feature type="region of interest" description="Disordered" evidence="2">
    <location>
        <begin position="507"/>
        <end position="531"/>
    </location>
</feature>
<feature type="region of interest" description="Disordered" evidence="2">
    <location>
        <begin position="30"/>
        <end position="274"/>
    </location>
</feature>
<proteinExistence type="predicted"/>
<feature type="coiled-coil region" evidence="1">
    <location>
        <begin position="353"/>
        <end position="405"/>
    </location>
</feature>
<dbReference type="EMBL" id="JANBPT010000039">
    <property type="protein sequence ID" value="KAJ1929315.1"/>
    <property type="molecule type" value="Genomic_DNA"/>
</dbReference>
<comment type="caution">
    <text evidence="3">The sequence shown here is derived from an EMBL/GenBank/DDBJ whole genome shotgun (WGS) entry which is preliminary data.</text>
</comment>
<organism evidence="3 4">
    <name type="scientific">Tieghemiomyces parasiticus</name>
    <dbReference type="NCBI Taxonomy" id="78921"/>
    <lineage>
        <taxon>Eukaryota</taxon>
        <taxon>Fungi</taxon>
        <taxon>Fungi incertae sedis</taxon>
        <taxon>Zoopagomycota</taxon>
        <taxon>Kickxellomycotina</taxon>
        <taxon>Dimargaritomycetes</taxon>
        <taxon>Dimargaritales</taxon>
        <taxon>Dimargaritaceae</taxon>
        <taxon>Tieghemiomyces</taxon>
    </lineage>
</organism>
<feature type="compositionally biased region" description="Basic residues" evidence="2">
    <location>
        <begin position="91"/>
        <end position="104"/>
    </location>
</feature>